<dbReference type="EMBL" id="GBRH01176223">
    <property type="protein sequence ID" value="JAE21673.1"/>
    <property type="molecule type" value="Transcribed_RNA"/>
</dbReference>
<evidence type="ECO:0000256" key="2">
    <source>
        <dbReference type="SAM" id="Phobius"/>
    </source>
</evidence>
<reference evidence="3" key="2">
    <citation type="journal article" date="2015" name="Data Brief">
        <title>Shoot transcriptome of the giant reed, Arundo donax.</title>
        <authorList>
            <person name="Barrero R.A."/>
            <person name="Guerrero F.D."/>
            <person name="Moolhuijzen P."/>
            <person name="Goolsby J.A."/>
            <person name="Tidwell J."/>
            <person name="Bellgard S.E."/>
            <person name="Bellgard M.I."/>
        </authorList>
    </citation>
    <scope>NUCLEOTIDE SEQUENCE</scope>
    <source>
        <tissue evidence="3">Shoot tissue taken approximately 20 cm above the soil surface</tissue>
    </source>
</reference>
<feature type="transmembrane region" description="Helical" evidence="2">
    <location>
        <begin position="261"/>
        <end position="287"/>
    </location>
</feature>
<keyword evidence="2" id="KW-1133">Transmembrane helix</keyword>
<organism evidence="3">
    <name type="scientific">Arundo donax</name>
    <name type="common">Giant reed</name>
    <name type="synonym">Donax arundinaceus</name>
    <dbReference type="NCBI Taxonomy" id="35708"/>
    <lineage>
        <taxon>Eukaryota</taxon>
        <taxon>Viridiplantae</taxon>
        <taxon>Streptophyta</taxon>
        <taxon>Embryophyta</taxon>
        <taxon>Tracheophyta</taxon>
        <taxon>Spermatophyta</taxon>
        <taxon>Magnoliopsida</taxon>
        <taxon>Liliopsida</taxon>
        <taxon>Poales</taxon>
        <taxon>Poaceae</taxon>
        <taxon>PACMAD clade</taxon>
        <taxon>Arundinoideae</taxon>
        <taxon>Arundineae</taxon>
        <taxon>Arundo</taxon>
    </lineage>
</organism>
<evidence type="ECO:0000313" key="3">
    <source>
        <dbReference type="EMBL" id="JAE21673.1"/>
    </source>
</evidence>
<sequence length="420" mass="45760">MRACRLIKLLHHHPVVHGSVADGAHHEAVLVALTAPLHLAAGHHHLAAAAALPARHEPRAAAPLAAAAVLGRACLAARPGPPHHLPQLPGLGELRALLSAAHVPSHHEQPRRRRSLAGQLPQLAEVLAVQRHVALVHGLDARRRRAGLHQLPRALAVLERAPYAAERRRVQHHPAARGPRRPPLGASLERVPPPPLGRAVGVALVLAVAHQERVVLHDAQASELWRRWLPLCRLHGAKRGRRRRLLANLVRGSHGRRLRRLLLRLSWLFLLKLLLLLLLLLFLLLLLGRRRLGVGLLGVEGRLHVLEGPADLGPGRRGELVALELVEERERHDGVGGLILILVFFVIGLFVVSLFLCFITVVGVLVLIGGDEPWLLDSADVEEGDARGRRAVDVGHRYVPGGLGARAPHGRPRAFSLVLN</sequence>
<protein>
    <submittedName>
        <fullName evidence="3">Uncharacterized protein</fullName>
    </submittedName>
</protein>
<keyword evidence="2" id="KW-0812">Transmembrane</keyword>
<accession>A0A0A9GLY7</accession>
<proteinExistence type="predicted"/>
<evidence type="ECO:0000256" key="1">
    <source>
        <dbReference type="SAM" id="MobiDB-lite"/>
    </source>
</evidence>
<feature type="transmembrane region" description="Helical" evidence="2">
    <location>
        <begin position="335"/>
        <end position="368"/>
    </location>
</feature>
<feature type="region of interest" description="Disordered" evidence="1">
    <location>
        <begin position="167"/>
        <end position="189"/>
    </location>
</feature>
<name>A0A0A9GLY7_ARUDO</name>
<reference evidence="3" key="1">
    <citation type="submission" date="2014-09" db="EMBL/GenBank/DDBJ databases">
        <authorList>
            <person name="Magalhaes I.L.F."/>
            <person name="Oliveira U."/>
            <person name="Santos F.R."/>
            <person name="Vidigal T.H.D.A."/>
            <person name="Brescovit A.D."/>
            <person name="Santos A.J."/>
        </authorList>
    </citation>
    <scope>NUCLEOTIDE SEQUENCE</scope>
    <source>
        <tissue evidence="3">Shoot tissue taken approximately 20 cm above the soil surface</tissue>
    </source>
</reference>
<keyword evidence="2" id="KW-0472">Membrane</keyword>
<feature type="compositionally biased region" description="Basic residues" evidence="1">
    <location>
        <begin position="169"/>
        <end position="180"/>
    </location>
</feature>
<dbReference type="AlphaFoldDB" id="A0A0A9GLY7"/>